<feature type="domain" description="Cadherin" evidence="14">
    <location>
        <begin position="564"/>
        <end position="668"/>
    </location>
</feature>
<evidence type="ECO:0000313" key="16">
    <source>
        <dbReference type="Proteomes" id="UP000265140"/>
    </source>
</evidence>
<gene>
    <name evidence="15" type="primary">PCDH20</name>
</gene>
<feature type="signal peptide" evidence="13">
    <location>
        <begin position="1"/>
        <end position="21"/>
    </location>
</feature>
<dbReference type="InterPro" id="IPR020894">
    <property type="entry name" value="Cadherin_CS"/>
</dbReference>
<dbReference type="InterPro" id="IPR002126">
    <property type="entry name" value="Cadherin-like_dom"/>
</dbReference>
<keyword evidence="6 11" id="KW-0106">Calcium</keyword>
<dbReference type="InParanoid" id="A0A3P9APN7"/>
<feature type="transmembrane region" description="Helical" evidence="12">
    <location>
        <begin position="819"/>
        <end position="842"/>
    </location>
</feature>
<dbReference type="SUPFAM" id="SSF49313">
    <property type="entry name" value="Cadherin-like"/>
    <property type="match status" value="6"/>
</dbReference>
<dbReference type="GO" id="GO:0005886">
    <property type="term" value="C:plasma membrane"/>
    <property type="evidence" value="ECO:0007669"/>
    <property type="project" value="UniProtKB-SubCell"/>
</dbReference>
<dbReference type="Gene3D" id="2.60.40.60">
    <property type="entry name" value="Cadherins"/>
    <property type="match status" value="7"/>
</dbReference>
<evidence type="ECO:0000259" key="14">
    <source>
        <dbReference type="PROSITE" id="PS50268"/>
    </source>
</evidence>
<feature type="domain" description="Cadherin" evidence="14">
    <location>
        <begin position="456"/>
        <end position="563"/>
    </location>
</feature>
<evidence type="ECO:0000256" key="5">
    <source>
        <dbReference type="ARBA" id="ARBA00022737"/>
    </source>
</evidence>
<dbReference type="PROSITE" id="PS00232">
    <property type="entry name" value="CADHERIN_1"/>
    <property type="match status" value="2"/>
</dbReference>
<dbReference type="FunFam" id="2.60.40.60:FF:000016">
    <property type="entry name" value="Protocadherin 9"/>
    <property type="match status" value="1"/>
</dbReference>
<reference evidence="15" key="2">
    <citation type="submission" date="2020-02" db="EMBL/GenBank/DDBJ databases">
        <title>Esox lucius (northern pike) genome, fEsoLuc1, primary haplotype.</title>
        <authorList>
            <person name="Myers G."/>
            <person name="Karagic N."/>
            <person name="Meyer A."/>
            <person name="Pippel M."/>
            <person name="Reichard M."/>
            <person name="Winkler S."/>
            <person name="Tracey A."/>
            <person name="Sims Y."/>
            <person name="Howe K."/>
            <person name="Rhie A."/>
            <person name="Formenti G."/>
            <person name="Durbin R."/>
            <person name="Fedrigo O."/>
            <person name="Jarvis E.D."/>
        </authorList>
    </citation>
    <scope>NUCLEOTIDE SEQUENCE [LARGE SCALE GENOMIC DNA]</scope>
</reference>
<evidence type="ECO:0000256" key="12">
    <source>
        <dbReference type="SAM" id="Phobius"/>
    </source>
</evidence>
<feature type="domain" description="Cadherin" evidence="14">
    <location>
        <begin position="50"/>
        <end position="122"/>
    </location>
</feature>
<evidence type="ECO:0000313" key="15">
    <source>
        <dbReference type="Ensembl" id="ENSELUP00000043068.2"/>
    </source>
</evidence>
<dbReference type="Pfam" id="PF00028">
    <property type="entry name" value="Cadherin"/>
    <property type="match status" value="5"/>
</dbReference>
<feature type="domain" description="Cadherin" evidence="14">
    <location>
        <begin position="687"/>
        <end position="791"/>
    </location>
</feature>
<keyword evidence="4 13" id="KW-0732">Signal</keyword>
<keyword evidence="8 12" id="KW-1133">Transmembrane helix</keyword>
<reference evidence="15" key="4">
    <citation type="submission" date="2025-09" db="UniProtKB">
        <authorList>
            <consortium name="Ensembl"/>
        </authorList>
    </citation>
    <scope>IDENTIFICATION</scope>
</reference>
<dbReference type="AlphaFoldDB" id="A0A3P9APN7"/>
<keyword evidence="5" id="KW-0677">Repeat</keyword>
<keyword evidence="2" id="KW-1003">Cell membrane</keyword>
<feature type="chain" id="PRO_5044226682" description="Cadherin domain-containing protein" evidence="13">
    <location>
        <begin position="22"/>
        <end position="878"/>
    </location>
</feature>
<dbReference type="GO" id="GO:0009653">
    <property type="term" value="P:anatomical structure morphogenesis"/>
    <property type="evidence" value="ECO:0007669"/>
    <property type="project" value="UniProtKB-ARBA"/>
</dbReference>
<evidence type="ECO:0000256" key="7">
    <source>
        <dbReference type="ARBA" id="ARBA00022889"/>
    </source>
</evidence>
<dbReference type="OrthoDB" id="6252479at2759"/>
<dbReference type="InterPro" id="IPR050174">
    <property type="entry name" value="Protocadherin/Cadherin-CA"/>
</dbReference>
<dbReference type="FunFam" id="2.60.40.60:FF:000007">
    <property type="entry name" value="Protocadherin alpha 2"/>
    <property type="match status" value="1"/>
</dbReference>
<dbReference type="InterPro" id="IPR015919">
    <property type="entry name" value="Cadherin-like_sf"/>
</dbReference>
<keyword evidence="7" id="KW-0130">Cell adhesion</keyword>
<keyword evidence="16" id="KW-1185">Reference proteome</keyword>
<feature type="domain" description="Cadherin" evidence="14">
    <location>
        <begin position="123"/>
        <end position="232"/>
    </location>
</feature>
<reference evidence="16" key="1">
    <citation type="journal article" date="2014" name="PLoS ONE">
        <title>The genome and linkage map of the northern pike (Esox lucius): conserved synteny revealed between the salmonid sister group and the Neoteleostei.</title>
        <authorList>
            <person name="Rondeau E.B."/>
            <person name="Minkley D.R."/>
            <person name="Leong J.S."/>
            <person name="Messmer A.M."/>
            <person name="Jantzen J.R."/>
            <person name="von Schalburg K.R."/>
            <person name="Lemon C."/>
            <person name="Bird N.H."/>
            <person name="Koop B.F."/>
        </authorList>
    </citation>
    <scope>NUCLEOTIDE SEQUENCE</scope>
</reference>
<evidence type="ECO:0000256" key="10">
    <source>
        <dbReference type="ARBA" id="ARBA00023180"/>
    </source>
</evidence>
<organism evidence="15 16">
    <name type="scientific">Esox lucius</name>
    <name type="common">Northern pike</name>
    <dbReference type="NCBI Taxonomy" id="8010"/>
    <lineage>
        <taxon>Eukaryota</taxon>
        <taxon>Metazoa</taxon>
        <taxon>Chordata</taxon>
        <taxon>Craniata</taxon>
        <taxon>Vertebrata</taxon>
        <taxon>Euteleostomi</taxon>
        <taxon>Actinopterygii</taxon>
        <taxon>Neopterygii</taxon>
        <taxon>Teleostei</taxon>
        <taxon>Protacanthopterygii</taxon>
        <taxon>Esociformes</taxon>
        <taxon>Esocidae</taxon>
        <taxon>Esox</taxon>
    </lineage>
</organism>
<keyword evidence="3 12" id="KW-0812">Transmembrane</keyword>
<dbReference type="Proteomes" id="UP000265140">
    <property type="component" value="Chromosome 4"/>
</dbReference>
<name>A0A3P9APN7_ESOLU</name>
<dbReference type="CDD" id="cd11304">
    <property type="entry name" value="Cadherin_repeat"/>
    <property type="match status" value="7"/>
</dbReference>
<dbReference type="OMA" id="EHQNQTM"/>
<dbReference type="GeneID" id="105025696"/>
<evidence type="ECO:0000256" key="3">
    <source>
        <dbReference type="ARBA" id="ARBA00022692"/>
    </source>
</evidence>
<evidence type="ECO:0000256" key="2">
    <source>
        <dbReference type="ARBA" id="ARBA00022475"/>
    </source>
</evidence>
<dbReference type="PROSITE" id="PS50268">
    <property type="entry name" value="CADHERIN_2"/>
    <property type="match status" value="6"/>
</dbReference>
<keyword evidence="10" id="KW-0325">Glycoprotein</keyword>
<dbReference type="GO" id="GO:0005509">
    <property type="term" value="F:calcium ion binding"/>
    <property type="evidence" value="ECO:0007669"/>
    <property type="project" value="UniProtKB-UniRule"/>
</dbReference>
<accession>A0A3P9APN7</accession>
<protein>
    <recommendedName>
        <fullName evidence="14">Cadherin domain-containing protein</fullName>
    </recommendedName>
</protein>
<dbReference type="Ensembl" id="ENSELUT00000037707.3">
    <property type="protein sequence ID" value="ENSELUP00000043068.2"/>
    <property type="gene ID" value="ENSELUG00000024539.3"/>
</dbReference>
<sequence>MNWAGFLQIVLVMVHLSPISCHGSVRISIPEEQDSGICVGSISSTFPPPYQLLTEDYIRMDKKTGDVFTTNHRLDRESLCPDQPQGEDCIIPQRTIVFVGLEETAVQLVVVVEDINDNTPVFDNTDIHKSVPENVAVGTSFLLDNQAVDRDTGRNAQLRYHLEGAAGFFTVKKDESEGTAILFLVVQKPLDRETLDLHEMTLVATDQGAVPLTATAALSVEVTDVDDNCPEFSPGSPQRVNITAGSRRGTAVAQVRATDPDLGFNAAITYALSPRVSDRAKELFTLNSQTGLISLRVDLHVDTASGGGEEVVLKVLASDPRGHCTPADTQVTASLLVTQQPSLKIRFLAEHRNQTIMLQENKPPTVLAILELPGDTSRFIGSSSLSIEGEEPFSLSPQNGKYLLSTSKPLDYEMKSEYHVSVVTCSGVGEPKTPGHFREVIRVLVVDVNDNAPQFLQSHYHLDVEENNPPGSSLLTVTASDADGQQNSRVTYRLVPTSHNEAAAIFRIDSVTGQLTASASLDREQRDVYTLSVLARDSGSPPLESTAMVTIRVLDQNDNAPVFLTPHFFFFIPEDVPPLAQVGKVGVLDADAGPNGEVEVRVLNGSVGPFIVDSAQGTLRCTAGLDRERQDRYELLLLATDNGRPSPLTSVARVTVFLEDVNDNRPKVVLPSSNLSCLPVSLATATGTMLTKIYAVDEDSGLNSEITYTVAAQEPPGSTSHHGGRSPFKLDARTGNVTLAQRLMGKDLGMHHLFIVVSDRGKPEPLHTTIWVNLLVNDTLEPCHLETTPTPQPYILSKTTSESSACNREADREGQAQQIFLIGLGMMGASLCMFLGTVILYLKQRKRSRRKPKDKVLVNGENQIPLRIQDQYYTGEML</sequence>
<dbReference type="SMART" id="SM00112">
    <property type="entry name" value="CA"/>
    <property type="match status" value="7"/>
</dbReference>
<dbReference type="PRINTS" id="PR00205">
    <property type="entry name" value="CADHERIN"/>
</dbReference>
<evidence type="ECO:0000256" key="4">
    <source>
        <dbReference type="ARBA" id="ARBA00022729"/>
    </source>
</evidence>
<dbReference type="PANTHER" id="PTHR24028:SF276">
    <property type="entry name" value="PROTOCADHERIN 20"/>
    <property type="match status" value="1"/>
</dbReference>
<evidence type="ECO:0000256" key="8">
    <source>
        <dbReference type="ARBA" id="ARBA00022989"/>
    </source>
</evidence>
<dbReference type="GeneTree" id="ENSGT00940000167495"/>
<evidence type="ECO:0000256" key="1">
    <source>
        <dbReference type="ARBA" id="ARBA00004251"/>
    </source>
</evidence>
<evidence type="ECO:0000256" key="9">
    <source>
        <dbReference type="ARBA" id="ARBA00023136"/>
    </source>
</evidence>
<dbReference type="RefSeq" id="XP_010894877.2">
    <property type="nucleotide sequence ID" value="XM_010896575.3"/>
</dbReference>
<feature type="domain" description="Cadherin" evidence="14">
    <location>
        <begin position="234"/>
        <end position="455"/>
    </location>
</feature>
<evidence type="ECO:0000256" key="11">
    <source>
        <dbReference type="PROSITE-ProRule" id="PRU00043"/>
    </source>
</evidence>
<comment type="subcellular location">
    <subcellularLocation>
        <location evidence="1">Cell membrane</location>
        <topology evidence="1">Single-pass type I membrane protein</topology>
    </subcellularLocation>
</comment>
<dbReference type="Bgee" id="ENSELUG00000024539">
    <property type="expression patterns" value="Expressed in mesonephros and 9 other cell types or tissues"/>
</dbReference>
<keyword evidence="9 12" id="KW-0472">Membrane</keyword>
<evidence type="ECO:0000256" key="6">
    <source>
        <dbReference type="ARBA" id="ARBA00022837"/>
    </source>
</evidence>
<dbReference type="GO" id="GO:0007156">
    <property type="term" value="P:homophilic cell adhesion via plasma membrane adhesion molecules"/>
    <property type="evidence" value="ECO:0007669"/>
    <property type="project" value="InterPro"/>
</dbReference>
<dbReference type="PANTHER" id="PTHR24028">
    <property type="entry name" value="CADHERIN-87A"/>
    <property type="match status" value="1"/>
</dbReference>
<proteinExistence type="predicted"/>
<reference evidence="15" key="3">
    <citation type="submission" date="2025-08" db="UniProtKB">
        <authorList>
            <consortium name="Ensembl"/>
        </authorList>
    </citation>
    <scope>IDENTIFICATION</scope>
</reference>
<dbReference type="FunFam" id="2.60.40.60:FF:000020">
    <property type="entry name" value="Dachsous cadherin-related 1b"/>
    <property type="match status" value="2"/>
</dbReference>
<evidence type="ECO:0000256" key="13">
    <source>
        <dbReference type="SAM" id="SignalP"/>
    </source>
</evidence>